<dbReference type="AlphaFoldDB" id="A0A9P8RNA0"/>
<evidence type="ECO:0000313" key="2">
    <source>
        <dbReference type="EMBL" id="KAH6646575.1"/>
    </source>
</evidence>
<organism evidence="2 3">
    <name type="scientific">Truncatella angustata</name>
    <dbReference type="NCBI Taxonomy" id="152316"/>
    <lineage>
        <taxon>Eukaryota</taxon>
        <taxon>Fungi</taxon>
        <taxon>Dikarya</taxon>
        <taxon>Ascomycota</taxon>
        <taxon>Pezizomycotina</taxon>
        <taxon>Sordariomycetes</taxon>
        <taxon>Xylariomycetidae</taxon>
        <taxon>Amphisphaeriales</taxon>
        <taxon>Sporocadaceae</taxon>
        <taxon>Truncatella</taxon>
    </lineage>
</organism>
<dbReference type="SUPFAM" id="SSF52833">
    <property type="entry name" value="Thioredoxin-like"/>
    <property type="match status" value="1"/>
</dbReference>
<reference evidence="2" key="1">
    <citation type="journal article" date="2021" name="Nat. Commun.">
        <title>Genetic determinants of endophytism in the Arabidopsis root mycobiome.</title>
        <authorList>
            <person name="Mesny F."/>
            <person name="Miyauchi S."/>
            <person name="Thiergart T."/>
            <person name="Pickel B."/>
            <person name="Atanasova L."/>
            <person name="Karlsson M."/>
            <person name="Huettel B."/>
            <person name="Barry K.W."/>
            <person name="Haridas S."/>
            <person name="Chen C."/>
            <person name="Bauer D."/>
            <person name="Andreopoulos W."/>
            <person name="Pangilinan J."/>
            <person name="LaButti K."/>
            <person name="Riley R."/>
            <person name="Lipzen A."/>
            <person name="Clum A."/>
            <person name="Drula E."/>
            <person name="Henrissat B."/>
            <person name="Kohler A."/>
            <person name="Grigoriev I.V."/>
            <person name="Martin F.M."/>
            <person name="Hacquard S."/>
        </authorList>
    </citation>
    <scope>NUCLEOTIDE SEQUENCE</scope>
    <source>
        <strain evidence="2">MPI-SDFR-AT-0073</strain>
    </source>
</reference>
<dbReference type="InterPro" id="IPR036282">
    <property type="entry name" value="Glutathione-S-Trfase_C_sf"/>
</dbReference>
<dbReference type="OrthoDB" id="249703at2759"/>
<dbReference type="Pfam" id="PF13410">
    <property type="entry name" value="GST_C_2"/>
    <property type="match status" value="1"/>
</dbReference>
<dbReference type="InterPro" id="IPR004045">
    <property type="entry name" value="Glutathione_S-Trfase_N"/>
</dbReference>
<dbReference type="Gene3D" id="3.40.30.10">
    <property type="entry name" value="Glutaredoxin"/>
    <property type="match status" value="1"/>
</dbReference>
<dbReference type="PROSITE" id="PS50404">
    <property type="entry name" value="GST_NTER"/>
    <property type="match status" value="1"/>
</dbReference>
<dbReference type="GO" id="GO:0016034">
    <property type="term" value="F:maleylacetoacetate isomerase activity"/>
    <property type="evidence" value="ECO:0007669"/>
    <property type="project" value="TreeGrafter"/>
</dbReference>
<dbReference type="PANTHER" id="PTHR42673">
    <property type="entry name" value="MALEYLACETOACETATE ISOMERASE"/>
    <property type="match status" value="1"/>
</dbReference>
<dbReference type="RefSeq" id="XP_045953089.1">
    <property type="nucleotide sequence ID" value="XM_046100727.1"/>
</dbReference>
<dbReference type="InterPro" id="IPR036249">
    <property type="entry name" value="Thioredoxin-like_sf"/>
</dbReference>
<dbReference type="CDD" id="cd00570">
    <property type="entry name" value="GST_N_family"/>
    <property type="match status" value="1"/>
</dbReference>
<accession>A0A9P8RNA0</accession>
<dbReference type="GO" id="GO:0006749">
    <property type="term" value="P:glutathione metabolic process"/>
    <property type="evidence" value="ECO:0007669"/>
    <property type="project" value="TreeGrafter"/>
</dbReference>
<name>A0A9P8RNA0_9PEZI</name>
<comment type="caution">
    <text evidence="2">The sequence shown here is derived from an EMBL/GenBank/DDBJ whole genome shotgun (WGS) entry which is preliminary data.</text>
</comment>
<dbReference type="Gene3D" id="1.20.1050.10">
    <property type="match status" value="1"/>
</dbReference>
<gene>
    <name evidence="2" type="ORF">BKA67DRAFT_540083</name>
</gene>
<feature type="domain" description="GST N-terminal" evidence="1">
    <location>
        <begin position="15"/>
        <end position="98"/>
    </location>
</feature>
<dbReference type="PANTHER" id="PTHR42673:SF22">
    <property type="entry name" value="GST N-TERMINAL DOMAIN-CONTAINING PROTEIN"/>
    <property type="match status" value="1"/>
</dbReference>
<dbReference type="SUPFAM" id="SSF47616">
    <property type="entry name" value="GST C-terminal domain-like"/>
    <property type="match status" value="1"/>
</dbReference>
<keyword evidence="2" id="KW-0315">Glutamine amidotransferase</keyword>
<proteinExistence type="predicted"/>
<dbReference type="Proteomes" id="UP000758603">
    <property type="component" value="Unassembled WGS sequence"/>
</dbReference>
<dbReference type="GO" id="GO:0004364">
    <property type="term" value="F:glutathione transferase activity"/>
    <property type="evidence" value="ECO:0007669"/>
    <property type="project" value="TreeGrafter"/>
</dbReference>
<evidence type="ECO:0000259" key="1">
    <source>
        <dbReference type="PROSITE" id="PS50404"/>
    </source>
</evidence>
<dbReference type="EMBL" id="JAGPXC010000009">
    <property type="protein sequence ID" value="KAH6646575.1"/>
    <property type="molecule type" value="Genomic_DNA"/>
</dbReference>
<evidence type="ECO:0000313" key="3">
    <source>
        <dbReference type="Proteomes" id="UP000758603"/>
    </source>
</evidence>
<dbReference type="GeneID" id="70129619"/>
<protein>
    <submittedName>
        <fullName evidence="2">Glutamine amidotransferase subunit pdxT</fullName>
    </submittedName>
</protein>
<dbReference type="Pfam" id="PF13409">
    <property type="entry name" value="GST_N_2"/>
    <property type="match status" value="1"/>
</dbReference>
<dbReference type="GO" id="GO:0006559">
    <property type="term" value="P:L-phenylalanine catabolic process"/>
    <property type="evidence" value="ECO:0007669"/>
    <property type="project" value="TreeGrafter"/>
</dbReference>
<sequence length="268" mass="31469">MQQSDMAEESAQRQIILHGFWTRYSSWTARVELVLEHFRIPYTARYYSIFNPADRPRDERFRGRLYPMLQPDAQDADFLVDESLAICEYLAETFPDRELWPKDVKLRALARGAAAQMHDGFSELRNSYDTNFIARYTGKVPISDAARVEISKMIGIWDRARSHTKQRLQELGQDDAGFLFGNFSIADAFFWPVLWRFRSYQLPLDGISQDALRWMATMWNDPVMKEQAVWYFKQAEDPATCTPKYDDIFKGNPDVHFGQFDKNWEFSP</sequence>
<keyword evidence="3" id="KW-1185">Reference proteome</keyword>